<dbReference type="Proteomes" id="UP001165489">
    <property type="component" value="Unassembled WGS sequence"/>
</dbReference>
<gene>
    <name evidence="1" type="ORF">MM239_13825</name>
</gene>
<sequence length="433" mass="50365">MAEILPIKAFRYHEKYKNQMEELTSPLFDVVSTKQREALYANPINSIHLSVPQGSQPAQRAKQLMDKWKREKVLVQDLEPGIYVYYQYFRMPGQEGETCRKGFIAQIKAYDWEENVVLRHENTIAKSVNDRVELLKHTKFQSSATHGLYEDDAHTLESYMDQAITNPLYDIEDYQGVREVLAVIRDKETICEFVKLLSEKQVILADGHHRYEGAIAFRKEMMASNPSHTGDEAYNFHMMYLTNASDKNLKILPTHRVFTGIDLSSKELLEKIEAYFIIRQLNDVDEIEELILHKKWAFGLMMGEEAYKIRLKPECIQELPTSIPAVLHDVDLIVLHYYLIEKVLGIPMAKQRFSDEINYERNLRKCLAKVVSKEASFAVITKDIAMRQVLEVCKSGHTMPQKSTYFYPKTLSGLLFASIEEDEFKFSYDMFKK</sequence>
<name>A0ABS9V279_9BACT</name>
<dbReference type="PANTHER" id="PTHR36454:SF1">
    <property type="entry name" value="DUF1015 DOMAIN-CONTAINING PROTEIN"/>
    <property type="match status" value="1"/>
</dbReference>
<reference evidence="1" key="1">
    <citation type="submission" date="2022-03" db="EMBL/GenBank/DDBJ databases">
        <title>De novo assembled genomes of Belliella spp. (Cyclobacteriaceae) strains.</title>
        <authorList>
            <person name="Szabo A."/>
            <person name="Korponai K."/>
            <person name="Felfoldi T."/>
        </authorList>
    </citation>
    <scope>NUCLEOTIDE SEQUENCE</scope>
    <source>
        <strain evidence="1">DSM 111904</strain>
    </source>
</reference>
<keyword evidence="2" id="KW-1185">Reference proteome</keyword>
<dbReference type="RefSeq" id="WP_241348843.1">
    <property type="nucleotide sequence ID" value="NZ_JAKZGP010000038.1"/>
</dbReference>
<dbReference type="EMBL" id="JAKZGP010000038">
    <property type="protein sequence ID" value="MCH7410481.1"/>
    <property type="molecule type" value="Genomic_DNA"/>
</dbReference>
<dbReference type="PANTHER" id="PTHR36454">
    <property type="entry name" value="LMO2823 PROTEIN"/>
    <property type="match status" value="1"/>
</dbReference>
<proteinExistence type="predicted"/>
<evidence type="ECO:0000313" key="1">
    <source>
        <dbReference type="EMBL" id="MCH7410481.1"/>
    </source>
</evidence>
<dbReference type="Pfam" id="PF06245">
    <property type="entry name" value="DUF1015"/>
    <property type="match status" value="1"/>
</dbReference>
<dbReference type="InterPro" id="IPR008323">
    <property type="entry name" value="UCP033563"/>
</dbReference>
<evidence type="ECO:0000313" key="2">
    <source>
        <dbReference type="Proteomes" id="UP001165489"/>
    </source>
</evidence>
<dbReference type="PIRSF" id="PIRSF033563">
    <property type="entry name" value="UCP033563"/>
    <property type="match status" value="1"/>
</dbReference>
<organism evidence="1 2">
    <name type="scientific">Belliella filtrata</name>
    <dbReference type="NCBI Taxonomy" id="2923435"/>
    <lineage>
        <taxon>Bacteria</taxon>
        <taxon>Pseudomonadati</taxon>
        <taxon>Bacteroidota</taxon>
        <taxon>Cytophagia</taxon>
        <taxon>Cytophagales</taxon>
        <taxon>Cyclobacteriaceae</taxon>
        <taxon>Belliella</taxon>
    </lineage>
</organism>
<accession>A0ABS9V279</accession>
<comment type="caution">
    <text evidence="1">The sequence shown here is derived from an EMBL/GenBank/DDBJ whole genome shotgun (WGS) entry which is preliminary data.</text>
</comment>
<protein>
    <submittedName>
        <fullName evidence="1">DUF1015 domain-containing protein</fullName>
    </submittedName>
</protein>